<dbReference type="InterPro" id="IPR006311">
    <property type="entry name" value="TAT_signal"/>
</dbReference>
<name>A0ABQ1YKP9_9BACT</name>
<keyword evidence="6 7" id="KW-0411">Iron-sulfur</keyword>
<evidence type="ECO:0000313" key="10">
    <source>
        <dbReference type="EMBL" id="GGH29734.1"/>
    </source>
</evidence>
<keyword evidence="5 7" id="KW-0408">Iron</keyword>
<keyword evidence="11" id="KW-1185">Reference proteome</keyword>
<gene>
    <name evidence="10" type="ORF">GCM10007423_17340</name>
</gene>
<keyword evidence="4 7" id="KW-0249">Electron transport</keyword>
<dbReference type="PROSITE" id="PS51318">
    <property type="entry name" value="TAT"/>
    <property type="match status" value="1"/>
</dbReference>
<comment type="subunit">
    <text evidence="7">Homodimer.</text>
</comment>
<sequence length="117" mass="12465">MNNLANRRMFLRQWLALSGVVTLAGCAGSKKAPVAQSGASKNTPATDPCSDLTSVDPVDVQKRKSLGYTNKSPLPDSQCDNCKLWVPVKEGQECGGCLLFTGPVNPAGHCTYWAPQV</sequence>
<evidence type="ECO:0000259" key="9">
    <source>
        <dbReference type="PROSITE" id="PS51373"/>
    </source>
</evidence>
<proteinExistence type="inferred from homology"/>
<evidence type="ECO:0000256" key="5">
    <source>
        <dbReference type="ARBA" id="ARBA00023004"/>
    </source>
</evidence>
<comment type="similarity">
    <text evidence="7">Belongs to the high-potential iron-sulfur protein (HiPIP) family.</text>
</comment>
<evidence type="ECO:0000256" key="3">
    <source>
        <dbReference type="ARBA" id="ARBA00022723"/>
    </source>
</evidence>
<evidence type="ECO:0000256" key="4">
    <source>
        <dbReference type="ARBA" id="ARBA00022982"/>
    </source>
</evidence>
<keyword evidence="2 7" id="KW-0004">4Fe-4S</keyword>
<evidence type="ECO:0000313" key="11">
    <source>
        <dbReference type="Proteomes" id="UP000600214"/>
    </source>
</evidence>
<dbReference type="RefSeq" id="WP_188930680.1">
    <property type="nucleotide sequence ID" value="NZ_BMIA01000001.1"/>
</dbReference>
<protein>
    <recommendedName>
        <fullName evidence="7">High-potential iron-sulfur protein</fullName>
        <shortName evidence="7">HiPIP</shortName>
    </recommendedName>
</protein>
<evidence type="ECO:0000256" key="7">
    <source>
        <dbReference type="RuleBase" id="RU000620"/>
    </source>
</evidence>
<dbReference type="Gene3D" id="4.10.490.10">
    <property type="entry name" value="High potential iron-sulphur protein"/>
    <property type="match status" value="1"/>
</dbReference>
<evidence type="ECO:0000256" key="6">
    <source>
        <dbReference type="ARBA" id="ARBA00023014"/>
    </source>
</evidence>
<dbReference type="Pfam" id="PF01355">
    <property type="entry name" value="HIPIP"/>
    <property type="match status" value="1"/>
</dbReference>
<dbReference type="InterPro" id="IPR036369">
    <property type="entry name" value="HIPIP_sf"/>
</dbReference>
<evidence type="ECO:0000256" key="2">
    <source>
        <dbReference type="ARBA" id="ARBA00022485"/>
    </source>
</evidence>
<dbReference type="EMBL" id="BMIA01000001">
    <property type="protein sequence ID" value="GGH29734.1"/>
    <property type="molecule type" value="Genomic_DNA"/>
</dbReference>
<dbReference type="PROSITE" id="PS51373">
    <property type="entry name" value="HIPIP"/>
    <property type="match status" value="1"/>
</dbReference>
<dbReference type="PROSITE" id="PS51257">
    <property type="entry name" value="PROKAR_LIPOPROTEIN"/>
    <property type="match status" value="1"/>
</dbReference>
<organism evidence="10 11">
    <name type="scientific">Dyadobacter endophyticus</name>
    <dbReference type="NCBI Taxonomy" id="1749036"/>
    <lineage>
        <taxon>Bacteria</taxon>
        <taxon>Pseudomonadati</taxon>
        <taxon>Bacteroidota</taxon>
        <taxon>Cytophagia</taxon>
        <taxon>Cytophagales</taxon>
        <taxon>Spirosomataceae</taxon>
        <taxon>Dyadobacter</taxon>
    </lineage>
</organism>
<keyword evidence="1 7" id="KW-0813">Transport</keyword>
<dbReference type="SUPFAM" id="SSF57652">
    <property type="entry name" value="HIPIP (high potential iron protein)"/>
    <property type="match status" value="1"/>
</dbReference>
<evidence type="ECO:0000256" key="1">
    <source>
        <dbReference type="ARBA" id="ARBA00022448"/>
    </source>
</evidence>
<feature type="region of interest" description="Disordered" evidence="8">
    <location>
        <begin position="32"/>
        <end position="55"/>
    </location>
</feature>
<evidence type="ECO:0000256" key="8">
    <source>
        <dbReference type="SAM" id="MobiDB-lite"/>
    </source>
</evidence>
<comment type="function">
    <text evidence="7">Specific class of high-redox-potential 4Fe-4S ferredoxins. Functions in anaerobic electron transport in most purple and in some other photosynthetic bacteria and in at least one genus (Paracoccus) of halophilic, denitrifying bacteria.</text>
</comment>
<dbReference type="InterPro" id="IPR000170">
    <property type="entry name" value="High_potential_FeS_prot"/>
</dbReference>
<dbReference type="Proteomes" id="UP000600214">
    <property type="component" value="Unassembled WGS sequence"/>
</dbReference>
<keyword evidence="3 7" id="KW-0479">Metal-binding</keyword>
<reference evidence="11" key="1">
    <citation type="journal article" date="2019" name="Int. J. Syst. Evol. Microbiol.">
        <title>The Global Catalogue of Microorganisms (GCM) 10K type strain sequencing project: providing services to taxonomists for standard genome sequencing and annotation.</title>
        <authorList>
            <consortium name="The Broad Institute Genomics Platform"/>
            <consortium name="The Broad Institute Genome Sequencing Center for Infectious Disease"/>
            <person name="Wu L."/>
            <person name="Ma J."/>
        </authorList>
    </citation>
    <scope>NUCLEOTIDE SEQUENCE [LARGE SCALE GENOMIC DNA]</scope>
    <source>
        <strain evidence="11">CGMCC 1.15288</strain>
    </source>
</reference>
<accession>A0ABQ1YKP9</accession>
<feature type="domain" description="High potential iron-sulfur proteins family profile" evidence="9">
    <location>
        <begin position="50"/>
        <end position="117"/>
    </location>
</feature>
<comment type="caution">
    <text evidence="10">The sequence shown here is derived from an EMBL/GenBank/DDBJ whole genome shotgun (WGS) entry which is preliminary data.</text>
</comment>